<proteinExistence type="predicted"/>
<gene>
    <name evidence="1" type="ORF">GCM10007859_14860</name>
</gene>
<keyword evidence="2" id="KW-1185">Reference proteome</keyword>
<evidence type="ECO:0008006" key="3">
    <source>
        <dbReference type="Google" id="ProtNLM"/>
    </source>
</evidence>
<organism evidence="1 2">
    <name type="scientific">Brevundimonas denitrificans</name>
    <dbReference type="NCBI Taxonomy" id="1443434"/>
    <lineage>
        <taxon>Bacteria</taxon>
        <taxon>Pseudomonadati</taxon>
        <taxon>Pseudomonadota</taxon>
        <taxon>Alphaproteobacteria</taxon>
        <taxon>Caulobacterales</taxon>
        <taxon>Caulobacteraceae</taxon>
        <taxon>Brevundimonas</taxon>
    </lineage>
</organism>
<evidence type="ECO:0000313" key="1">
    <source>
        <dbReference type="EMBL" id="GLS01471.1"/>
    </source>
</evidence>
<dbReference type="EMBL" id="BSOY01000027">
    <property type="protein sequence ID" value="GLS01471.1"/>
    <property type="molecule type" value="Genomic_DNA"/>
</dbReference>
<evidence type="ECO:0000313" key="2">
    <source>
        <dbReference type="Proteomes" id="UP001156921"/>
    </source>
</evidence>
<name>A0ABQ6BJK2_9CAUL</name>
<sequence length="97" mass="10564">MRACVDWIAVFDPKRGPGPASAVWRVRSRDDRCIPVGSIVYGQTPDGFVVYTPPEPLRTGTVYEAGGHGWTVGFASVPWSGGGRYVFHDGAWRAVAR</sequence>
<dbReference type="Proteomes" id="UP001156921">
    <property type="component" value="Unassembled WGS sequence"/>
</dbReference>
<reference evidence="2" key="1">
    <citation type="journal article" date="2019" name="Int. J. Syst. Evol. Microbiol.">
        <title>The Global Catalogue of Microorganisms (GCM) 10K type strain sequencing project: providing services to taxonomists for standard genome sequencing and annotation.</title>
        <authorList>
            <consortium name="The Broad Institute Genomics Platform"/>
            <consortium name="The Broad Institute Genome Sequencing Center for Infectious Disease"/>
            <person name="Wu L."/>
            <person name="Ma J."/>
        </authorList>
    </citation>
    <scope>NUCLEOTIDE SEQUENCE [LARGE SCALE GENOMIC DNA]</scope>
    <source>
        <strain evidence="2">NBRC 110107</strain>
    </source>
</reference>
<protein>
    <recommendedName>
        <fullName evidence="3">DUF2793 domain-containing protein</fullName>
    </recommendedName>
</protein>
<comment type="caution">
    <text evidence="1">The sequence shown here is derived from an EMBL/GenBank/DDBJ whole genome shotgun (WGS) entry which is preliminary data.</text>
</comment>
<accession>A0ABQ6BJK2</accession>